<dbReference type="InterPro" id="IPR036259">
    <property type="entry name" value="MFS_trans_sf"/>
</dbReference>
<dbReference type="Pfam" id="PF07690">
    <property type="entry name" value="MFS_1"/>
    <property type="match status" value="1"/>
</dbReference>
<dbReference type="SUPFAM" id="SSF103473">
    <property type="entry name" value="MFS general substrate transporter"/>
    <property type="match status" value="1"/>
</dbReference>
<comment type="subcellular location">
    <subcellularLocation>
        <location evidence="1">Membrane</location>
        <topology evidence="1">Multi-pass membrane protein</topology>
    </subcellularLocation>
</comment>
<dbReference type="PANTHER" id="PTHR19432">
    <property type="entry name" value="SUGAR TRANSPORTER"/>
    <property type="match status" value="1"/>
</dbReference>
<feature type="transmembrane region" description="Helical" evidence="8">
    <location>
        <begin position="533"/>
        <end position="555"/>
    </location>
</feature>
<sequence length="614" mass="69087">MMKIFIEYCGFSRLDQPPAKSFWVILRLVFFFFAIEFMYAVETALTVPILTSLRVPESFYSMAWLISPILGFFLQPIVGMWSDSCKCRWGRRRPFILAFAIGAYIGVTLLLNSSDLGVLFGDSTAPNTVPYKAVVLTVIGVTFLDFCADSADAPVRAYLIDTTNPSDQERGFNIHAILGKEMNFIFRIIFNSYFIVGGVGGGLGFVIGAINWPYIPMFNKQGGEFSVIFYFASFLFIVCSISTLTSVREEPLISSSSSSSSSRDKRDTENNNDDDQAEIETNEKRPLLTLRPNSSRAHANANKNSRSTANMFFNDLNEQEGFVEMDPGTGRRIPHDDVEETSEDILLRTMERSHQIVAASLASSDPSSNAPVPTNAFEAELKQKAKLVQLGLMRRSEYEEPDDYEEKDNVTIKSMIISMLRMPPRLWKLMICQVIGWIAYFATHLYFTDFVATAVYNGTFEQDDDAGFERYKKGVAMGCWGLGLYSASTAVYAFCLERWLAERFSLNSLYFVGYVVYAVGCLVNYFIHNVVVNIIMCFTFGMLVVSLNTLPYHMLSKFHTDETYRNKDGTKRGIGVDCSLLNSCYFLGELIVAASLGPLLERTGYEKIIFDNSK</sequence>
<feature type="transmembrane region" description="Helical" evidence="8">
    <location>
        <begin position="94"/>
        <end position="111"/>
    </location>
</feature>
<evidence type="ECO:0000313" key="9">
    <source>
        <dbReference type="EMBL" id="CAF1114492.1"/>
    </source>
</evidence>
<comment type="caution">
    <text evidence="9">The sequence shown here is derived from an EMBL/GenBank/DDBJ whole genome shotgun (WGS) entry which is preliminary data.</text>
</comment>
<gene>
    <name evidence="9" type="ORF">CJN711_LOCUS7773</name>
</gene>
<keyword evidence="3 8" id="KW-0812">Transmembrane</keyword>
<dbReference type="GO" id="GO:0016020">
    <property type="term" value="C:membrane"/>
    <property type="evidence" value="ECO:0007669"/>
    <property type="project" value="UniProtKB-SubCell"/>
</dbReference>
<proteinExistence type="inferred from homology"/>
<dbReference type="AlphaFoldDB" id="A0A814Q4W5"/>
<keyword evidence="5 8" id="KW-0472">Membrane</keyword>
<evidence type="ECO:0000256" key="4">
    <source>
        <dbReference type="ARBA" id="ARBA00022989"/>
    </source>
</evidence>
<protein>
    <recommendedName>
        <fullName evidence="11">Solute carrier family 45 member 2</fullName>
    </recommendedName>
</protein>
<dbReference type="Gene3D" id="1.20.1250.20">
    <property type="entry name" value="MFS general substrate transporter like domains"/>
    <property type="match status" value="1"/>
</dbReference>
<keyword evidence="4 8" id="KW-1133">Transmembrane helix</keyword>
<feature type="transmembrane region" description="Helical" evidence="8">
    <location>
        <begin position="61"/>
        <end position="82"/>
    </location>
</feature>
<organism evidence="9 10">
    <name type="scientific">Rotaria magnacalcarata</name>
    <dbReference type="NCBI Taxonomy" id="392030"/>
    <lineage>
        <taxon>Eukaryota</taxon>
        <taxon>Metazoa</taxon>
        <taxon>Spiralia</taxon>
        <taxon>Gnathifera</taxon>
        <taxon>Rotifera</taxon>
        <taxon>Eurotatoria</taxon>
        <taxon>Bdelloidea</taxon>
        <taxon>Philodinida</taxon>
        <taxon>Philodinidae</taxon>
        <taxon>Rotaria</taxon>
    </lineage>
</organism>
<evidence type="ECO:0000256" key="2">
    <source>
        <dbReference type="ARBA" id="ARBA00022448"/>
    </source>
</evidence>
<feature type="compositionally biased region" description="Polar residues" evidence="7">
    <location>
        <begin position="291"/>
        <end position="307"/>
    </location>
</feature>
<evidence type="ECO:0000256" key="6">
    <source>
        <dbReference type="ARBA" id="ARBA00038193"/>
    </source>
</evidence>
<feature type="transmembrane region" description="Helical" evidence="8">
    <location>
        <begin position="426"/>
        <end position="447"/>
    </location>
</feature>
<feature type="transmembrane region" description="Helical" evidence="8">
    <location>
        <begin position="475"/>
        <end position="496"/>
    </location>
</feature>
<feature type="transmembrane region" description="Helical" evidence="8">
    <location>
        <begin position="188"/>
        <end position="215"/>
    </location>
</feature>
<feature type="transmembrane region" description="Helical" evidence="8">
    <location>
        <begin position="227"/>
        <end position="247"/>
    </location>
</feature>
<name>A0A814Q4W5_9BILA</name>
<feature type="transmembrane region" description="Helical" evidence="8">
    <location>
        <begin position="131"/>
        <end position="148"/>
    </location>
</feature>
<evidence type="ECO:0008006" key="11">
    <source>
        <dbReference type="Google" id="ProtNLM"/>
    </source>
</evidence>
<evidence type="ECO:0000313" key="10">
    <source>
        <dbReference type="Proteomes" id="UP000663855"/>
    </source>
</evidence>
<accession>A0A814Q4W5</accession>
<feature type="transmembrane region" description="Helical" evidence="8">
    <location>
        <begin position="508"/>
        <end position="527"/>
    </location>
</feature>
<evidence type="ECO:0000256" key="1">
    <source>
        <dbReference type="ARBA" id="ARBA00004141"/>
    </source>
</evidence>
<feature type="transmembrane region" description="Helical" evidence="8">
    <location>
        <begin position="21"/>
        <end position="41"/>
    </location>
</feature>
<evidence type="ECO:0000256" key="5">
    <source>
        <dbReference type="ARBA" id="ARBA00023136"/>
    </source>
</evidence>
<feature type="compositionally biased region" description="Acidic residues" evidence="7">
    <location>
        <begin position="270"/>
        <end position="280"/>
    </location>
</feature>
<evidence type="ECO:0000256" key="8">
    <source>
        <dbReference type="SAM" id="Phobius"/>
    </source>
</evidence>
<keyword evidence="2" id="KW-0813">Transport</keyword>
<reference evidence="9" key="1">
    <citation type="submission" date="2021-02" db="EMBL/GenBank/DDBJ databases">
        <authorList>
            <person name="Nowell W R."/>
        </authorList>
    </citation>
    <scope>NUCLEOTIDE SEQUENCE</scope>
</reference>
<dbReference type="GO" id="GO:0008506">
    <property type="term" value="F:sucrose:proton symporter activity"/>
    <property type="evidence" value="ECO:0007669"/>
    <property type="project" value="TreeGrafter"/>
</dbReference>
<dbReference type="EMBL" id="CAJNOV010002758">
    <property type="protein sequence ID" value="CAF1114492.1"/>
    <property type="molecule type" value="Genomic_DNA"/>
</dbReference>
<dbReference type="PANTHER" id="PTHR19432:SF96">
    <property type="entry name" value="MAJOR FACILITATOR SUPERFAMILY (MFS) PROFILE DOMAIN-CONTAINING PROTEIN"/>
    <property type="match status" value="1"/>
</dbReference>
<dbReference type="Proteomes" id="UP000663855">
    <property type="component" value="Unassembled WGS sequence"/>
</dbReference>
<evidence type="ECO:0000256" key="7">
    <source>
        <dbReference type="SAM" id="MobiDB-lite"/>
    </source>
</evidence>
<feature type="region of interest" description="Disordered" evidence="7">
    <location>
        <begin position="252"/>
        <end position="307"/>
    </location>
</feature>
<dbReference type="InterPro" id="IPR011701">
    <property type="entry name" value="MFS"/>
</dbReference>
<evidence type="ECO:0000256" key="3">
    <source>
        <dbReference type="ARBA" id="ARBA00022692"/>
    </source>
</evidence>
<comment type="similarity">
    <text evidence="6">Belongs to the glycoside-pentoside-hexuronide (GPH) cation symporter transporter (TC 2.A.2) family.</text>
</comment>